<dbReference type="Proteomes" id="UP000298138">
    <property type="component" value="Unassembled WGS sequence"/>
</dbReference>
<evidence type="ECO:0000313" key="4">
    <source>
        <dbReference type="EMBL" id="TGZ85696.1"/>
    </source>
</evidence>
<sequence length="178" mass="20106">MAPTTVTEITHSVISRYFPTLQHIHAVASFVHLYTLHGSPNGGSHWNREPIQGSLFLLESLNGPRETTPITSATTGTPIPHFYLLLLNRKDMTTFWYRLKSKNHLDFGEEGCHIMMSPDGAAAENRPEGDELAGYGIYIHDKEEETMEQRRIMCPLVEKLAGRADEIAEEEEKVMVQL</sequence>
<gene>
    <name evidence="4" type="ORF">EX30DRAFT_338029</name>
</gene>
<name>A0A4S2N8W8_9PEZI</name>
<keyword evidence="3" id="KW-0963">Cytoplasm</keyword>
<dbReference type="Gene3D" id="2.30.29.30">
    <property type="entry name" value="Pleckstrin-homology domain (PH domain)/Phosphotyrosine-binding domain (PTB)"/>
    <property type="match status" value="1"/>
</dbReference>
<dbReference type="Pfam" id="PF06058">
    <property type="entry name" value="DCP1"/>
    <property type="match status" value="1"/>
</dbReference>
<dbReference type="GO" id="GO:0008047">
    <property type="term" value="F:enzyme activator activity"/>
    <property type="evidence" value="ECO:0007669"/>
    <property type="project" value="InterPro"/>
</dbReference>
<feature type="non-terminal residue" evidence="4">
    <location>
        <position position="178"/>
    </location>
</feature>
<comment type="similarity">
    <text evidence="2">Belongs to the DCP1 family.</text>
</comment>
<evidence type="ECO:0000256" key="3">
    <source>
        <dbReference type="ARBA" id="ARBA00022490"/>
    </source>
</evidence>
<evidence type="ECO:0000313" key="5">
    <source>
        <dbReference type="Proteomes" id="UP000298138"/>
    </source>
</evidence>
<dbReference type="SUPFAM" id="SSF50729">
    <property type="entry name" value="PH domain-like"/>
    <property type="match status" value="1"/>
</dbReference>
<comment type="subcellular location">
    <subcellularLocation>
        <location evidence="1">Cytoplasm</location>
    </subcellularLocation>
</comment>
<evidence type="ECO:0000256" key="2">
    <source>
        <dbReference type="ARBA" id="ARBA00008778"/>
    </source>
</evidence>
<dbReference type="EMBL" id="ML220112">
    <property type="protein sequence ID" value="TGZ85696.1"/>
    <property type="molecule type" value="Genomic_DNA"/>
</dbReference>
<evidence type="ECO:0000256" key="1">
    <source>
        <dbReference type="ARBA" id="ARBA00004496"/>
    </source>
</evidence>
<dbReference type="GO" id="GO:0005737">
    <property type="term" value="C:cytoplasm"/>
    <property type="evidence" value="ECO:0007669"/>
    <property type="project" value="UniProtKB-SubCell"/>
</dbReference>
<proteinExistence type="inferred from homology"/>
<dbReference type="InterPro" id="IPR011993">
    <property type="entry name" value="PH-like_dom_sf"/>
</dbReference>
<evidence type="ECO:0008006" key="6">
    <source>
        <dbReference type="Google" id="ProtNLM"/>
    </source>
</evidence>
<reference evidence="4 5" key="1">
    <citation type="submission" date="2019-04" db="EMBL/GenBank/DDBJ databases">
        <title>Comparative genomics and transcriptomics to analyze fruiting body development in filamentous ascomycetes.</title>
        <authorList>
            <consortium name="DOE Joint Genome Institute"/>
            <person name="Lutkenhaus R."/>
            <person name="Traeger S."/>
            <person name="Breuer J."/>
            <person name="Kuo A."/>
            <person name="Lipzen A."/>
            <person name="Pangilinan J."/>
            <person name="Dilworth D."/>
            <person name="Sandor L."/>
            <person name="Poggeler S."/>
            <person name="Barry K."/>
            <person name="Grigoriev I.V."/>
            <person name="Nowrousian M."/>
        </authorList>
    </citation>
    <scope>NUCLEOTIDE SEQUENCE [LARGE SCALE GENOMIC DNA]</scope>
    <source>
        <strain evidence="4 5">CBS 389.68</strain>
    </source>
</reference>
<dbReference type="InParanoid" id="A0A4S2N8W8"/>
<dbReference type="STRING" id="341454.A0A4S2N8W8"/>
<protein>
    <recommendedName>
        <fullName evidence="6">PH domain-like protein</fullName>
    </recommendedName>
</protein>
<dbReference type="AlphaFoldDB" id="A0A4S2N8W8"/>
<accession>A0A4S2N8W8</accession>
<dbReference type="GO" id="GO:0000290">
    <property type="term" value="P:deadenylation-dependent decapping of nuclear-transcribed mRNA"/>
    <property type="evidence" value="ECO:0007669"/>
    <property type="project" value="InterPro"/>
</dbReference>
<organism evidence="4 5">
    <name type="scientific">Ascodesmis nigricans</name>
    <dbReference type="NCBI Taxonomy" id="341454"/>
    <lineage>
        <taxon>Eukaryota</taxon>
        <taxon>Fungi</taxon>
        <taxon>Dikarya</taxon>
        <taxon>Ascomycota</taxon>
        <taxon>Pezizomycotina</taxon>
        <taxon>Pezizomycetes</taxon>
        <taxon>Pezizales</taxon>
        <taxon>Ascodesmidaceae</taxon>
        <taxon>Ascodesmis</taxon>
    </lineage>
</organism>
<keyword evidence="5" id="KW-1185">Reference proteome</keyword>
<dbReference type="InterPro" id="IPR010334">
    <property type="entry name" value="Dcp1"/>
</dbReference>